<sequence length="121" mass="13400">MSQSDNPKEILQANSVNLSALTEKLVTTGALNFTSTEEVEFDLKNRDKDKQFEREQKWISFWVKDIGVFLAALLLVLLIDVYALTILVSETASEGKIRFAIAALTSSVTSLLSYLVGRSGK</sequence>
<keyword evidence="1" id="KW-1133">Transmembrane helix</keyword>
<accession>A0A2G4EZT7</accession>
<name>A0A2G4EZT7_9CYAN</name>
<reference evidence="2" key="1">
    <citation type="submission" date="2017-10" db="EMBL/GenBank/DDBJ databases">
        <title>Draft genome sequence of the planktic cyanobacteria Tychonema bourrellyi isolated from alpine lentic freshwater.</title>
        <authorList>
            <person name="Tett A."/>
            <person name="Armanini F."/>
            <person name="Asnicar F."/>
            <person name="Boscaini A."/>
            <person name="Pasolli E."/>
            <person name="Zolfo M."/>
            <person name="Donati C."/>
            <person name="Salmaso N."/>
            <person name="Segata N."/>
        </authorList>
    </citation>
    <scope>NUCLEOTIDE SEQUENCE</scope>
    <source>
        <strain evidence="2">FEM_GT703</strain>
    </source>
</reference>
<dbReference type="Proteomes" id="UP000226442">
    <property type="component" value="Unassembled WGS sequence"/>
</dbReference>
<organism evidence="2 3">
    <name type="scientific">Tychonema bourrellyi FEM_GT703</name>
    <dbReference type="NCBI Taxonomy" id="2040638"/>
    <lineage>
        <taxon>Bacteria</taxon>
        <taxon>Bacillati</taxon>
        <taxon>Cyanobacteriota</taxon>
        <taxon>Cyanophyceae</taxon>
        <taxon>Oscillatoriophycideae</taxon>
        <taxon>Oscillatoriales</taxon>
        <taxon>Microcoleaceae</taxon>
        <taxon>Tychonema</taxon>
    </lineage>
</organism>
<comment type="caution">
    <text evidence="2">The sequence shown here is derived from an EMBL/GenBank/DDBJ whole genome shotgun (WGS) entry which is preliminary data.</text>
</comment>
<evidence type="ECO:0000313" key="2">
    <source>
        <dbReference type="EMBL" id="PHX55023.1"/>
    </source>
</evidence>
<dbReference type="RefSeq" id="WP_096828390.1">
    <property type="nucleotide sequence ID" value="NZ_NXIB02000068.1"/>
</dbReference>
<keyword evidence="1" id="KW-0812">Transmembrane</keyword>
<feature type="transmembrane region" description="Helical" evidence="1">
    <location>
        <begin position="99"/>
        <end position="117"/>
    </location>
</feature>
<keyword evidence="1" id="KW-0472">Membrane</keyword>
<dbReference type="OrthoDB" id="583330at2"/>
<evidence type="ECO:0000313" key="3">
    <source>
        <dbReference type="Proteomes" id="UP000226442"/>
    </source>
</evidence>
<feature type="transmembrane region" description="Helical" evidence="1">
    <location>
        <begin position="66"/>
        <end position="87"/>
    </location>
</feature>
<dbReference type="AlphaFoldDB" id="A0A2G4EZT7"/>
<proteinExistence type="predicted"/>
<keyword evidence="3" id="KW-1185">Reference proteome</keyword>
<dbReference type="EMBL" id="NXIB02000068">
    <property type="protein sequence ID" value="PHX55023.1"/>
    <property type="molecule type" value="Genomic_DNA"/>
</dbReference>
<evidence type="ECO:0000256" key="1">
    <source>
        <dbReference type="SAM" id="Phobius"/>
    </source>
</evidence>
<gene>
    <name evidence="2" type="ORF">CP500_012980</name>
</gene>
<protein>
    <submittedName>
        <fullName evidence="2">Uncharacterized protein</fullName>
    </submittedName>
</protein>